<dbReference type="EMBL" id="BLXT01004960">
    <property type="protein sequence ID" value="GFO18629.1"/>
    <property type="molecule type" value="Genomic_DNA"/>
</dbReference>
<gene>
    <name evidence="1" type="ORF">PoB_004513400</name>
</gene>
<evidence type="ECO:0000313" key="2">
    <source>
        <dbReference type="Proteomes" id="UP000735302"/>
    </source>
</evidence>
<accession>A0AAV4BJZ3</accession>
<comment type="caution">
    <text evidence="1">The sequence shown here is derived from an EMBL/GenBank/DDBJ whole genome shotgun (WGS) entry which is preliminary data.</text>
</comment>
<dbReference type="Proteomes" id="UP000735302">
    <property type="component" value="Unassembled WGS sequence"/>
</dbReference>
<reference evidence="1 2" key="1">
    <citation type="journal article" date="2021" name="Elife">
        <title>Chloroplast acquisition without the gene transfer in kleptoplastic sea slugs, Plakobranchus ocellatus.</title>
        <authorList>
            <person name="Maeda T."/>
            <person name="Takahashi S."/>
            <person name="Yoshida T."/>
            <person name="Shimamura S."/>
            <person name="Takaki Y."/>
            <person name="Nagai Y."/>
            <person name="Toyoda A."/>
            <person name="Suzuki Y."/>
            <person name="Arimoto A."/>
            <person name="Ishii H."/>
            <person name="Satoh N."/>
            <person name="Nishiyama T."/>
            <person name="Hasebe M."/>
            <person name="Maruyama T."/>
            <person name="Minagawa J."/>
            <person name="Obokata J."/>
            <person name="Shigenobu S."/>
        </authorList>
    </citation>
    <scope>NUCLEOTIDE SEQUENCE [LARGE SCALE GENOMIC DNA]</scope>
</reference>
<evidence type="ECO:0000313" key="1">
    <source>
        <dbReference type="EMBL" id="GFO18629.1"/>
    </source>
</evidence>
<dbReference type="AlphaFoldDB" id="A0AAV4BJZ3"/>
<keyword evidence="2" id="KW-1185">Reference proteome</keyword>
<protein>
    <submittedName>
        <fullName evidence="1">Uncharacterized protein</fullName>
    </submittedName>
</protein>
<organism evidence="1 2">
    <name type="scientific">Plakobranchus ocellatus</name>
    <dbReference type="NCBI Taxonomy" id="259542"/>
    <lineage>
        <taxon>Eukaryota</taxon>
        <taxon>Metazoa</taxon>
        <taxon>Spiralia</taxon>
        <taxon>Lophotrochozoa</taxon>
        <taxon>Mollusca</taxon>
        <taxon>Gastropoda</taxon>
        <taxon>Heterobranchia</taxon>
        <taxon>Euthyneura</taxon>
        <taxon>Panpulmonata</taxon>
        <taxon>Sacoglossa</taxon>
        <taxon>Placobranchoidea</taxon>
        <taxon>Plakobranchidae</taxon>
        <taxon>Plakobranchus</taxon>
    </lineage>
</organism>
<sequence length="169" mass="18741">MVLLSVSVLLSCASYYMVKSPGPLSGLKLRTTCVDHYSLQKRDCLLDLDNDVFLMACIWLGVSGKFMGLVSMVVVKSFPLLCVHVCKSQEDEESCACHCQHLSSILTLFSVLCYLFEFLDIVAHLSALDTWEYHGDYKPVCNKVILGFLAFRQARAPVAGFELSTDGSL</sequence>
<proteinExistence type="predicted"/>
<name>A0AAV4BJZ3_9GAST</name>